<feature type="compositionally biased region" description="Polar residues" evidence="1">
    <location>
        <begin position="160"/>
        <end position="171"/>
    </location>
</feature>
<comment type="caution">
    <text evidence="2">The sequence shown here is derived from an EMBL/GenBank/DDBJ whole genome shotgun (WGS) entry which is preliminary data.</text>
</comment>
<protein>
    <submittedName>
        <fullName evidence="2">Uncharacterized protein</fullName>
    </submittedName>
</protein>
<dbReference type="Proteomes" id="UP001633002">
    <property type="component" value="Unassembled WGS sequence"/>
</dbReference>
<feature type="compositionally biased region" description="Polar residues" evidence="1">
    <location>
        <begin position="205"/>
        <end position="221"/>
    </location>
</feature>
<gene>
    <name evidence="2" type="ORF">R1sor_003018</name>
</gene>
<feature type="region of interest" description="Disordered" evidence="1">
    <location>
        <begin position="260"/>
        <end position="333"/>
    </location>
</feature>
<keyword evidence="3" id="KW-1185">Reference proteome</keyword>
<accession>A0ABD3H237</accession>
<evidence type="ECO:0000256" key="1">
    <source>
        <dbReference type="SAM" id="MobiDB-lite"/>
    </source>
</evidence>
<feature type="region of interest" description="Disordered" evidence="1">
    <location>
        <begin position="196"/>
        <end position="222"/>
    </location>
</feature>
<feature type="compositionally biased region" description="Basic and acidic residues" evidence="1">
    <location>
        <begin position="172"/>
        <end position="181"/>
    </location>
</feature>
<proteinExistence type="predicted"/>
<feature type="compositionally biased region" description="Basic and acidic residues" evidence="1">
    <location>
        <begin position="117"/>
        <end position="130"/>
    </location>
</feature>
<name>A0ABD3H237_9MARC</name>
<feature type="region of interest" description="Disordered" evidence="1">
    <location>
        <begin position="27"/>
        <end position="69"/>
    </location>
</feature>
<reference evidence="2 3" key="1">
    <citation type="submission" date="2024-09" db="EMBL/GenBank/DDBJ databases">
        <title>Chromosome-scale assembly of Riccia sorocarpa.</title>
        <authorList>
            <person name="Paukszto L."/>
        </authorList>
    </citation>
    <scope>NUCLEOTIDE SEQUENCE [LARGE SCALE GENOMIC DNA]</scope>
    <source>
        <strain evidence="2">LP-2024</strain>
        <tissue evidence="2">Aerial parts of the thallus</tissue>
    </source>
</reference>
<sequence length="379" mass="42545">MEIESDAKGEVDIMNTLSREEVGFQCLGNQNREGSPHQDNRAARSPQASDGEWPTLTAKDQAANPSGLQAWIRFCDRDKRTNWNNEHESRGGMPDHWPQKTLLEESQNWEEVTDQNEGVRREGLREESERLPVTTTEEEAEIGRIESSRETEEDFDRGSGENNLTQETSDQLIKEETREDTTVSIQGECLETKRMTNLEDVSMESGENQNLDLSQEETLGTDTDHSIEPLSMVNNPFKTIFSLVLNNDSVLTLGQAVSFEGKGSMSENGGRGPKKKNSLSQKAGTSSSRTKLRNVTNLPESSGEVPLQSKSATEKRRASGEVDPNGCRLSERRDSDLEMLDSVVRECKLHSDGLQQVRQVIRNLEEQQARQDSQENMDL</sequence>
<feature type="compositionally biased region" description="Polar residues" evidence="1">
    <location>
        <begin position="278"/>
        <end position="300"/>
    </location>
</feature>
<dbReference type="AlphaFoldDB" id="A0ABD3H237"/>
<feature type="region of interest" description="Disordered" evidence="1">
    <location>
        <begin position="82"/>
        <end position="184"/>
    </location>
</feature>
<feature type="compositionally biased region" description="Basic and acidic residues" evidence="1">
    <location>
        <begin position="141"/>
        <end position="150"/>
    </location>
</feature>
<organism evidence="2 3">
    <name type="scientific">Riccia sorocarpa</name>
    <dbReference type="NCBI Taxonomy" id="122646"/>
    <lineage>
        <taxon>Eukaryota</taxon>
        <taxon>Viridiplantae</taxon>
        <taxon>Streptophyta</taxon>
        <taxon>Embryophyta</taxon>
        <taxon>Marchantiophyta</taxon>
        <taxon>Marchantiopsida</taxon>
        <taxon>Marchantiidae</taxon>
        <taxon>Marchantiales</taxon>
        <taxon>Ricciaceae</taxon>
        <taxon>Riccia</taxon>
    </lineage>
</organism>
<evidence type="ECO:0000313" key="3">
    <source>
        <dbReference type="Proteomes" id="UP001633002"/>
    </source>
</evidence>
<dbReference type="EMBL" id="JBJQOH010000006">
    <property type="protein sequence ID" value="KAL3684996.1"/>
    <property type="molecule type" value="Genomic_DNA"/>
</dbReference>
<evidence type="ECO:0000313" key="2">
    <source>
        <dbReference type="EMBL" id="KAL3684996.1"/>
    </source>
</evidence>